<dbReference type="PROSITE" id="PS50189">
    <property type="entry name" value="NTR"/>
    <property type="match status" value="1"/>
</dbReference>
<evidence type="ECO:0000313" key="3">
    <source>
        <dbReference type="Proteomes" id="UP001642483"/>
    </source>
</evidence>
<gene>
    <name evidence="2" type="ORF">CVLEPA_LOCUS31545</name>
</gene>
<protein>
    <recommendedName>
        <fullName evidence="1">NTR domain-containing protein</fullName>
    </recommendedName>
</protein>
<accession>A0ABP0H495</accession>
<sequence length="335" mass="37874">MSILEIGFLTGFKPINATIGRLLKEKFADGIIDQYEITQQNVIFYLTRIGAEGVTVAFDMIQEIEVKQPQPAKINVYDYYEPSIRCGIFYSLPKNFPNIRTSNCEEGGDDSFCKCAEGVCLKCRTRRQQYEETTCLQNATNCQICERGEGQCFNPFVEACKRNYMYVVNVTKTFNESIGDVFVGFEANIWNETKPGSALVEKNTKVTFTLRTDCHKKCKDPHLEKIARSNNKNEEYIKVGGLLTIIGGAPEKLDRGGVTEHTFFLDGTATIERYIPDKKCNQAKTKIEKLGCKVKFDQLNEKKKAVCTKVLKRDAACKNFIDIAEQLRQGCDNSS</sequence>
<dbReference type="EMBL" id="CAWYQH010000174">
    <property type="protein sequence ID" value="CAK8698071.1"/>
    <property type="molecule type" value="Genomic_DNA"/>
</dbReference>
<dbReference type="SMART" id="SM01361">
    <property type="entry name" value="A2M_recep"/>
    <property type="match status" value="1"/>
</dbReference>
<dbReference type="InterPro" id="IPR009048">
    <property type="entry name" value="A-macroglobulin_rcpt-bd"/>
</dbReference>
<dbReference type="Pfam" id="PF07677">
    <property type="entry name" value="A2M_recep"/>
    <property type="match status" value="1"/>
</dbReference>
<feature type="domain" description="NTR" evidence="1">
    <location>
        <begin position="142"/>
        <end position="292"/>
    </location>
</feature>
<dbReference type="Proteomes" id="UP001642483">
    <property type="component" value="Unassembled WGS sequence"/>
</dbReference>
<proteinExistence type="predicted"/>
<dbReference type="SUPFAM" id="SSF49410">
    <property type="entry name" value="Alpha-macroglobulin receptor domain"/>
    <property type="match status" value="1"/>
</dbReference>
<dbReference type="InterPro" id="IPR050473">
    <property type="entry name" value="A2M/Complement_sys"/>
</dbReference>
<reference evidence="2 3" key="1">
    <citation type="submission" date="2024-02" db="EMBL/GenBank/DDBJ databases">
        <authorList>
            <person name="Daric V."/>
            <person name="Darras S."/>
        </authorList>
    </citation>
    <scope>NUCLEOTIDE SEQUENCE [LARGE SCALE GENOMIC DNA]</scope>
</reference>
<dbReference type="InterPro" id="IPR001134">
    <property type="entry name" value="Netrin_domain"/>
</dbReference>
<name>A0ABP0H495_CLALP</name>
<evidence type="ECO:0000259" key="1">
    <source>
        <dbReference type="PROSITE" id="PS50189"/>
    </source>
</evidence>
<keyword evidence="3" id="KW-1185">Reference proteome</keyword>
<evidence type="ECO:0000313" key="2">
    <source>
        <dbReference type="EMBL" id="CAK8698071.1"/>
    </source>
</evidence>
<dbReference type="Gene3D" id="2.60.40.690">
    <property type="entry name" value="Alpha-macroglobulin, receptor-binding domain"/>
    <property type="match status" value="1"/>
</dbReference>
<dbReference type="PANTHER" id="PTHR11412">
    <property type="entry name" value="MACROGLOBULIN / COMPLEMENT"/>
    <property type="match status" value="1"/>
</dbReference>
<organism evidence="2 3">
    <name type="scientific">Clavelina lepadiformis</name>
    <name type="common">Light-bulb sea squirt</name>
    <name type="synonym">Ascidia lepadiformis</name>
    <dbReference type="NCBI Taxonomy" id="159417"/>
    <lineage>
        <taxon>Eukaryota</taxon>
        <taxon>Metazoa</taxon>
        <taxon>Chordata</taxon>
        <taxon>Tunicata</taxon>
        <taxon>Ascidiacea</taxon>
        <taxon>Aplousobranchia</taxon>
        <taxon>Clavelinidae</taxon>
        <taxon>Clavelina</taxon>
    </lineage>
</organism>
<dbReference type="InterPro" id="IPR036595">
    <property type="entry name" value="A-macroglobulin_rcpt-bd_sf"/>
</dbReference>
<dbReference type="PANTHER" id="PTHR11412:SF166">
    <property type="entry name" value="NTR DOMAIN-CONTAINING PROTEIN"/>
    <property type="match status" value="1"/>
</dbReference>
<comment type="caution">
    <text evidence="2">The sequence shown here is derived from an EMBL/GenBank/DDBJ whole genome shotgun (WGS) entry which is preliminary data.</text>
</comment>